<evidence type="ECO:0000256" key="2">
    <source>
        <dbReference type="ARBA" id="ARBA00009853"/>
    </source>
</evidence>
<reference evidence="8 9" key="1">
    <citation type="submission" date="2020-08" db="EMBL/GenBank/DDBJ databases">
        <title>Genomic Encyclopedia of Type Strains, Phase IV (KMG-IV): sequencing the most valuable type-strain genomes for metagenomic binning, comparative biology and taxonomic classification.</title>
        <authorList>
            <person name="Goeker M."/>
        </authorList>
    </citation>
    <scope>NUCLEOTIDE SEQUENCE [LARGE SCALE GENOMIC DNA]</scope>
    <source>
        <strain evidence="8 9">DSM 102255</strain>
    </source>
</reference>
<feature type="transmembrane region" description="Helical" evidence="6">
    <location>
        <begin position="186"/>
        <end position="204"/>
    </location>
</feature>
<feature type="domain" description="EamA" evidence="7">
    <location>
        <begin position="17"/>
        <end position="143"/>
    </location>
</feature>
<comment type="subcellular location">
    <subcellularLocation>
        <location evidence="1">Membrane</location>
        <topology evidence="1">Multi-pass membrane protein</topology>
    </subcellularLocation>
</comment>
<dbReference type="GO" id="GO:0016020">
    <property type="term" value="C:membrane"/>
    <property type="evidence" value="ECO:0007669"/>
    <property type="project" value="UniProtKB-SubCell"/>
</dbReference>
<evidence type="ECO:0000256" key="5">
    <source>
        <dbReference type="ARBA" id="ARBA00023136"/>
    </source>
</evidence>
<feature type="domain" description="EamA" evidence="7">
    <location>
        <begin position="157"/>
        <end position="287"/>
    </location>
</feature>
<dbReference type="SUPFAM" id="SSF103481">
    <property type="entry name" value="Multidrug resistance efflux transporter EmrE"/>
    <property type="match status" value="2"/>
</dbReference>
<evidence type="ECO:0000259" key="7">
    <source>
        <dbReference type="Pfam" id="PF00892"/>
    </source>
</evidence>
<name>A0A841J0N5_9SPHN</name>
<evidence type="ECO:0000256" key="4">
    <source>
        <dbReference type="ARBA" id="ARBA00022989"/>
    </source>
</evidence>
<evidence type="ECO:0000313" key="8">
    <source>
        <dbReference type="EMBL" id="MBB6124407.1"/>
    </source>
</evidence>
<dbReference type="PANTHER" id="PTHR22911:SF6">
    <property type="entry name" value="SOLUTE CARRIER FAMILY 35 MEMBER G1"/>
    <property type="match status" value="1"/>
</dbReference>
<protein>
    <submittedName>
        <fullName evidence="8">S-adenosylmethionine uptake transporter</fullName>
    </submittedName>
</protein>
<dbReference type="PANTHER" id="PTHR22911">
    <property type="entry name" value="ACYL-MALONYL CONDENSING ENZYME-RELATED"/>
    <property type="match status" value="1"/>
</dbReference>
<feature type="transmembrane region" description="Helical" evidence="6">
    <location>
        <begin position="216"/>
        <end position="238"/>
    </location>
</feature>
<gene>
    <name evidence="8" type="ORF">FHS92_002152</name>
</gene>
<feature type="transmembrane region" description="Helical" evidence="6">
    <location>
        <begin position="43"/>
        <end position="62"/>
    </location>
</feature>
<keyword evidence="5 6" id="KW-0472">Membrane</keyword>
<dbReference type="Proteomes" id="UP000552700">
    <property type="component" value="Unassembled WGS sequence"/>
</dbReference>
<dbReference type="AlphaFoldDB" id="A0A841J0N5"/>
<feature type="transmembrane region" description="Helical" evidence="6">
    <location>
        <begin position="100"/>
        <end position="121"/>
    </location>
</feature>
<keyword evidence="4 6" id="KW-1133">Transmembrane helix</keyword>
<feature type="transmembrane region" description="Helical" evidence="6">
    <location>
        <begin position="155"/>
        <end position="174"/>
    </location>
</feature>
<evidence type="ECO:0000313" key="9">
    <source>
        <dbReference type="Proteomes" id="UP000552700"/>
    </source>
</evidence>
<accession>A0A841J0N5</accession>
<organism evidence="8 9">
    <name type="scientific">Sphingobium subterraneum</name>
    <dbReference type="NCBI Taxonomy" id="627688"/>
    <lineage>
        <taxon>Bacteria</taxon>
        <taxon>Pseudomonadati</taxon>
        <taxon>Pseudomonadota</taxon>
        <taxon>Alphaproteobacteria</taxon>
        <taxon>Sphingomonadales</taxon>
        <taxon>Sphingomonadaceae</taxon>
        <taxon>Sphingobium</taxon>
    </lineage>
</organism>
<feature type="transmembrane region" description="Helical" evidence="6">
    <location>
        <begin position="245"/>
        <end position="264"/>
    </location>
</feature>
<dbReference type="Gene3D" id="1.10.3730.20">
    <property type="match status" value="1"/>
</dbReference>
<evidence type="ECO:0000256" key="3">
    <source>
        <dbReference type="ARBA" id="ARBA00022692"/>
    </source>
</evidence>
<comment type="caution">
    <text evidence="8">The sequence shown here is derived from an EMBL/GenBank/DDBJ whole genome shotgun (WGS) entry which is preliminary data.</text>
</comment>
<dbReference type="InterPro" id="IPR000620">
    <property type="entry name" value="EamA_dom"/>
</dbReference>
<proteinExistence type="inferred from homology"/>
<dbReference type="Pfam" id="PF00892">
    <property type="entry name" value="EamA"/>
    <property type="match status" value="2"/>
</dbReference>
<feature type="transmembrane region" description="Helical" evidence="6">
    <location>
        <begin position="270"/>
        <end position="287"/>
    </location>
</feature>
<evidence type="ECO:0000256" key="1">
    <source>
        <dbReference type="ARBA" id="ARBA00004141"/>
    </source>
</evidence>
<sequence length="302" mass="32103">MSGLPNPTHRWAAVASCAAGVALFSCMDVLMKHLSIEIGAYSALIWRSMVASTVSGGIMLGSRGTWPTPAVLRLHILRGVIIAGMAWLFFWALARLPLAEAIALSFIAPIIALFLAALMLGERIRPSAILAALLGLVGTAIILSGRLSGAYDSNALWGAAAVLVSAVLFAWNLILQRRQAQVARPVEISFFQSIIVLCTLLPAAPFLLQPAAPVDWIAIATAAILAISSQMCLSWAYARAQAQTLIPLEYSAFFWGALFGWLVFAEPLTLPTLLGTALIIFGCLLIARDSPAAGPRLENEVA</sequence>
<comment type="similarity">
    <text evidence="2">Belongs to the drug/metabolite transporter (DMT) superfamily. 10 TMS drug/metabolite exporter (DME) (TC 2.A.7.3) family.</text>
</comment>
<feature type="transmembrane region" description="Helical" evidence="6">
    <location>
        <begin position="12"/>
        <end position="31"/>
    </location>
</feature>
<evidence type="ECO:0000256" key="6">
    <source>
        <dbReference type="SAM" id="Phobius"/>
    </source>
</evidence>
<dbReference type="EMBL" id="JACIJP010000003">
    <property type="protein sequence ID" value="MBB6124407.1"/>
    <property type="molecule type" value="Genomic_DNA"/>
</dbReference>
<keyword evidence="3 6" id="KW-0812">Transmembrane</keyword>
<dbReference type="RefSeq" id="WP_184080473.1">
    <property type="nucleotide sequence ID" value="NZ_JACIJP010000003.1"/>
</dbReference>
<keyword evidence="9" id="KW-1185">Reference proteome</keyword>
<feature type="transmembrane region" description="Helical" evidence="6">
    <location>
        <begin position="74"/>
        <end position="94"/>
    </location>
</feature>
<dbReference type="InterPro" id="IPR037185">
    <property type="entry name" value="EmrE-like"/>
</dbReference>
<feature type="transmembrane region" description="Helical" evidence="6">
    <location>
        <begin position="128"/>
        <end position="149"/>
    </location>
</feature>